<evidence type="ECO:0000259" key="5">
    <source>
        <dbReference type="PROSITE" id="PS01124"/>
    </source>
</evidence>
<reference evidence="6 7" key="1">
    <citation type="submission" date="2016-10" db="EMBL/GenBank/DDBJ databases">
        <authorList>
            <person name="de Groot N.N."/>
        </authorList>
    </citation>
    <scope>NUCLEOTIDE SEQUENCE [LARGE SCALE GENOMIC DNA]</scope>
    <source>
        <strain evidence="6 7">CGMCC 1.9109</strain>
    </source>
</reference>
<feature type="transmembrane region" description="Helical" evidence="4">
    <location>
        <begin position="31"/>
        <end position="49"/>
    </location>
</feature>
<keyword evidence="2" id="KW-0238">DNA-binding</keyword>
<dbReference type="InterPro" id="IPR018060">
    <property type="entry name" value="HTH_AraC"/>
</dbReference>
<dbReference type="STRING" id="637679.GCA_001550055_01500"/>
<evidence type="ECO:0000256" key="4">
    <source>
        <dbReference type="SAM" id="Phobius"/>
    </source>
</evidence>
<dbReference type="RefSeq" id="WP_068303292.1">
    <property type="nucleotide sequence ID" value="NZ_FNAK01000009.1"/>
</dbReference>
<evidence type="ECO:0000256" key="1">
    <source>
        <dbReference type="ARBA" id="ARBA00023015"/>
    </source>
</evidence>
<gene>
    <name evidence="6" type="ORF">SAMN04488071_3528</name>
</gene>
<dbReference type="EMBL" id="FNAK01000009">
    <property type="protein sequence ID" value="SDE68356.1"/>
    <property type="molecule type" value="Genomic_DNA"/>
</dbReference>
<dbReference type="Proteomes" id="UP000183685">
    <property type="component" value="Unassembled WGS sequence"/>
</dbReference>
<evidence type="ECO:0000313" key="6">
    <source>
        <dbReference type="EMBL" id="SDE68356.1"/>
    </source>
</evidence>
<dbReference type="GO" id="GO:0003700">
    <property type="term" value="F:DNA-binding transcription factor activity"/>
    <property type="evidence" value="ECO:0007669"/>
    <property type="project" value="InterPro"/>
</dbReference>
<dbReference type="SUPFAM" id="SSF46689">
    <property type="entry name" value="Homeodomain-like"/>
    <property type="match status" value="1"/>
</dbReference>
<dbReference type="PROSITE" id="PS00041">
    <property type="entry name" value="HTH_ARAC_FAMILY_1"/>
    <property type="match status" value="1"/>
</dbReference>
<keyword evidence="3" id="KW-0804">Transcription</keyword>
<keyword evidence="4" id="KW-0812">Transmembrane</keyword>
<sequence length="357" mass="39759">METLDDIIRYNAVGMLVWLSVLMVRDFCDRLACWLGSLSAICSAAYLLASKPGLTLFGVDADYLFFPFAFISPVAAWLFSLSQFDDHFRIRRWHVAVAVAKVVTGGVAFYEWRQLEGMALHTQMTVAGALTIAIVIGILAHLTYVAWRGRNDDLVEARRRFRTVFVSGVIIISAGVMVAEVFLIGYGFEPYLLLLQSSSFLAIALYLHWRLTASGGQDLFFVDKRPVTVPEVRPSNGNGDAADAVDLAVIRKLEDTGFILEPSLTIARMAEQAGMPEHRLRRLINQGMGYRNFADYVNHHRIAAAQERLASVEDRNLPVLTIAMDLGYGSLGPFNRAFKERTGQTPTEYRKNTIAAT</sequence>
<evidence type="ECO:0000256" key="3">
    <source>
        <dbReference type="ARBA" id="ARBA00023163"/>
    </source>
</evidence>
<dbReference type="Pfam" id="PF12833">
    <property type="entry name" value="HTH_18"/>
    <property type="match status" value="1"/>
</dbReference>
<dbReference type="PROSITE" id="PS01124">
    <property type="entry name" value="HTH_ARAC_FAMILY_2"/>
    <property type="match status" value="1"/>
</dbReference>
<keyword evidence="4" id="KW-1133">Transmembrane helix</keyword>
<organism evidence="6 7">
    <name type="scientific">Kordiimonas lacus</name>
    <dbReference type="NCBI Taxonomy" id="637679"/>
    <lineage>
        <taxon>Bacteria</taxon>
        <taxon>Pseudomonadati</taxon>
        <taxon>Pseudomonadota</taxon>
        <taxon>Alphaproteobacteria</taxon>
        <taxon>Kordiimonadales</taxon>
        <taxon>Kordiimonadaceae</taxon>
        <taxon>Kordiimonas</taxon>
    </lineage>
</organism>
<feature type="transmembrane region" description="Helical" evidence="4">
    <location>
        <begin position="7"/>
        <end position="24"/>
    </location>
</feature>
<keyword evidence="4" id="KW-0472">Membrane</keyword>
<accession>A0A1G7EY07</accession>
<dbReference type="GO" id="GO:0043565">
    <property type="term" value="F:sequence-specific DNA binding"/>
    <property type="evidence" value="ECO:0007669"/>
    <property type="project" value="InterPro"/>
</dbReference>
<dbReference type="SMART" id="SM00342">
    <property type="entry name" value="HTH_ARAC"/>
    <property type="match status" value="1"/>
</dbReference>
<protein>
    <submittedName>
        <fullName evidence="6">Helix-turn-helix domain-containing protein</fullName>
    </submittedName>
</protein>
<feature type="transmembrane region" description="Helical" evidence="4">
    <location>
        <begin position="93"/>
        <end position="112"/>
    </location>
</feature>
<dbReference type="InterPro" id="IPR009057">
    <property type="entry name" value="Homeodomain-like_sf"/>
</dbReference>
<dbReference type="InterPro" id="IPR018062">
    <property type="entry name" value="HTH_AraC-typ_CS"/>
</dbReference>
<keyword evidence="7" id="KW-1185">Reference proteome</keyword>
<dbReference type="AlphaFoldDB" id="A0A1G7EY07"/>
<dbReference type="Gene3D" id="1.10.10.60">
    <property type="entry name" value="Homeodomain-like"/>
    <property type="match status" value="1"/>
</dbReference>
<feature type="domain" description="HTH araC/xylS-type" evidence="5">
    <location>
        <begin position="243"/>
        <end position="352"/>
    </location>
</feature>
<dbReference type="PRINTS" id="PR00032">
    <property type="entry name" value="HTHARAC"/>
</dbReference>
<dbReference type="InterPro" id="IPR020449">
    <property type="entry name" value="Tscrpt_reg_AraC-type_HTH"/>
</dbReference>
<proteinExistence type="predicted"/>
<evidence type="ECO:0000256" key="2">
    <source>
        <dbReference type="ARBA" id="ARBA00023125"/>
    </source>
</evidence>
<name>A0A1G7EY07_9PROT</name>
<feature type="transmembrane region" description="Helical" evidence="4">
    <location>
        <begin position="61"/>
        <end position="81"/>
    </location>
</feature>
<dbReference type="PANTHER" id="PTHR43280">
    <property type="entry name" value="ARAC-FAMILY TRANSCRIPTIONAL REGULATOR"/>
    <property type="match status" value="1"/>
</dbReference>
<dbReference type="PANTHER" id="PTHR43280:SF29">
    <property type="entry name" value="ARAC-FAMILY TRANSCRIPTIONAL REGULATOR"/>
    <property type="match status" value="1"/>
</dbReference>
<keyword evidence="1" id="KW-0805">Transcription regulation</keyword>
<feature type="transmembrane region" description="Helical" evidence="4">
    <location>
        <begin position="124"/>
        <end position="144"/>
    </location>
</feature>
<feature type="transmembrane region" description="Helical" evidence="4">
    <location>
        <begin position="164"/>
        <end position="185"/>
    </location>
</feature>
<evidence type="ECO:0000313" key="7">
    <source>
        <dbReference type="Proteomes" id="UP000183685"/>
    </source>
</evidence>